<accession>A0A2G5CFN5</accession>
<dbReference type="Proteomes" id="UP000230069">
    <property type="component" value="Unassembled WGS sequence"/>
</dbReference>
<dbReference type="Pfam" id="PF00721">
    <property type="entry name" value="TMV_coat"/>
    <property type="match status" value="1"/>
</dbReference>
<evidence type="ECO:0000313" key="1">
    <source>
        <dbReference type="EMBL" id="PIA30094.1"/>
    </source>
</evidence>
<dbReference type="InterPro" id="IPR001337">
    <property type="entry name" value="TMV-like_coat"/>
</dbReference>
<sequence length="194" mass="22406">MLLCCDLWQISLYFLNEFAVFIQSSLTNEAAANESQSMVRQPVQVLRERCRAYDINPECGYGPLLCLEFAKSYRFMKLSVFMSLLRNMNDVQFKDYDDIYMARSKLNGVKQCTIPFSDNHRFPASDIYVCLDKAPIYCLLSTLYRILATPSDLFDVPLINEYFNTITSMFSEVSLEKVLVQYYTEGTVLSKLST</sequence>
<gene>
    <name evidence="1" type="ORF">AQUCO_05700068v1</name>
</gene>
<evidence type="ECO:0000313" key="2">
    <source>
        <dbReference type="Proteomes" id="UP000230069"/>
    </source>
</evidence>
<organism evidence="1 2">
    <name type="scientific">Aquilegia coerulea</name>
    <name type="common">Rocky mountain columbine</name>
    <dbReference type="NCBI Taxonomy" id="218851"/>
    <lineage>
        <taxon>Eukaryota</taxon>
        <taxon>Viridiplantae</taxon>
        <taxon>Streptophyta</taxon>
        <taxon>Embryophyta</taxon>
        <taxon>Tracheophyta</taxon>
        <taxon>Spermatophyta</taxon>
        <taxon>Magnoliopsida</taxon>
        <taxon>Ranunculales</taxon>
        <taxon>Ranunculaceae</taxon>
        <taxon>Thalictroideae</taxon>
        <taxon>Aquilegia</taxon>
    </lineage>
</organism>
<dbReference type="EMBL" id="KZ305074">
    <property type="protein sequence ID" value="PIA30094.1"/>
    <property type="molecule type" value="Genomic_DNA"/>
</dbReference>
<dbReference type="InterPro" id="IPR036417">
    <property type="entry name" value="TMV-like_coat_sf"/>
</dbReference>
<dbReference type="AlphaFoldDB" id="A0A2G5CFN5"/>
<protein>
    <submittedName>
        <fullName evidence="1">Uncharacterized protein</fullName>
    </submittedName>
</protein>
<dbReference type="Gene3D" id="1.20.120.70">
    <property type="entry name" value="Tobacco mosaic virus-like, coat protein"/>
    <property type="match status" value="1"/>
</dbReference>
<reference evidence="1 2" key="1">
    <citation type="submission" date="2017-09" db="EMBL/GenBank/DDBJ databases">
        <title>WGS assembly of Aquilegia coerulea Goldsmith.</title>
        <authorList>
            <person name="Hodges S."/>
            <person name="Kramer E."/>
            <person name="Nordborg M."/>
            <person name="Tomkins J."/>
            <person name="Borevitz J."/>
            <person name="Derieg N."/>
            <person name="Yan J."/>
            <person name="Mihaltcheva S."/>
            <person name="Hayes R.D."/>
            <person name="Rokhsar D."/>
        </authorList>
    </citation>
    <scope>NUCLEOTIDE SEQUENCE [LARGE SCALE GENOMIC DNA]</scope>
    <source>
        <strain evidence="2">cv. Goldsmith</strain>
    </source>
</reference>
<dbReference type="InParanoid" id="A0A2G5CFN5"/>
<keyword evidence="2" id="KW-1185">Reference proteome</keyword>
<dbReference type="OrthoDB" id="646163at2759"/>
<dbReference type="GO" id="GO:0005198">
    <property type="term" value="F:structural molecule activity"/>
    <property type="evidence" value="ECO:0007669"/>
    <property type="project" value="InterPro"/>
</dbReference>
<name>A0A2G5CFN5_AQUCA</name>
<proteinExistence type="predicted"/>